<protein>
    <submittedName>
        <fullName evidence="3">Glycoside hydrolase domain-containing protein</fullName>
    </submittedName>
</protein>
<dbReference type="Gene3D" id="2.60.120.260">
    <property type="entry name" value="Galactose-binding domain-like"/>
    <property type="match status" value="1"/>
</dbReference>
<feature type="chain" id="PRO_5046320732" evidence="1">
    <location>
        <begin position="28"/>
        <end position="1027"/>
    </location>
</feature>
<gene>
    <name evidence="3" type="ORF">ACFO3S_16990</name>
</gene>
<sequence length="1027" mass="113738">MKRGVKRFCLFGLLLLVAAATVPTSYATRAFASPSLTVWAADGLTKLFRATLPPGDAPGTIRLLAARNEYRAGQLGIRSAQELHDLSVTVGPLTGPGGAQIAASNISARWIDFIHLKQHTDQLPVEHQVLAPDGSMDYPDRITNDSTLAVLPANTTQPVWYSVYVPVGTPAGEYSGTVTVQSNEGSASVPVHVRVYDVTLPDGRLSSYKVDNWFSSAGWEPAATEALRYQYGTTEFSNDWWTVMTRFAQYMKKHRNNVIWVDPIGYLVPDVQIGPSGEYLFDWTKFDRFVQLFIDEGAMKELHGASLMTKAGDRYQVRTIQNVNGAPRMVPVPAQSAEAEAWLDIYLPALRAHLDTKGWLNLFYQSGGDEPINDQDRADDNWFYGKVHSLAPGVRTIEANFVPTYAFEDTLDVQVVKQSNYDYESNYHKIRQDFGQEVWLYICNYPTWEYLVRNIDAPLAKTVLPHWYTFRHGMDGYLHWGFNYWNLNSASGNRPVAASSSYEAAGWSTANLTDGTVSSLPSSMGWSSSSNTGVNHSEWITVDLGESTEVRKATLFPRDDGANRGYGFPIDFSISVSEDNVNWITVVSEAGHPQPTVYDEAPSFSFAPVSARYVKIEGTNLRANPHDGGAYRMQFAEIAVYGMDDVLKEADTPTPGDRWLAYPDKANLGLFESIRGEAELEGIQDRELLMLLAESKPDLAQNIAEALIYNGTSYNADGNSIRMARQAILDSLTGSGANETFVDEMNDFSSIYERSANLTVDGSYAGVIAENDAGRIRRTTGSEEYIVYNRFNIRSFTAALYYEGSRDLRFYASPDNRSWTPITVTEEPPVQTSAPWNRIRLSADSIPWGTNYLKIVFSAANDYDWVPQLGRIEIVSGYGAGGPPAVLRDTMDNFRWMHDRSANLVVDGSYANEIAGGDAGRVRRTADSDEWFVYKRTNMLSFKASIYYEGTGQLELYASPDGSSWTPLSPAWGTPVPAAGGSPWSGRSVEAPSLPSGTNYLKVVLPATNTYSWAPQIGEVWITSEPD</sequence>
<evidence type="ECO:0000256" key="1">
    <source>
        <dbReference type="SAM" id="SignalP"/>
    </source>
</evidence>
<dbReference type="Proteomes" id="UP001596028">
    <property type="component" value="Unassembled WGS sequence"/>
</dbReference>
<comment type="caution">
    <text evidence="3">The sequence shown here is derived from an EMBL/GenBank/DDBJ whole genome shotgun (WGS) entry which is preliminary data.</text>
</comment>
<dbReference type="EMBL" id="JBHSEP010000012">
    <property type="protein sequence ID" value="MFC4599946.1"/>
    <property type="molecule type" value="Genomic_DNA"/>
</dbReference>
<proteinExistence type="predicted"/>
<dbReference type="SUPFAM" id="SSF49785">
    <property type="entry name" value="Galactose-binding domain-like"/>
    <property type="match status" value="1"/>
</dbReference>
<evidence type="ECO:0000259" key="2">
    <source>
        <dbReference type="PROSITE" id="PS50022"/>
    </source>
</evidence>
<dbReference type="RefSeq" id="WP_378098621.1">
    <property type="nucleotide sequence ID" value="NZ_JBHSEP010000012.1"/>
</dbReference>
<dbReference type="InterPro" id="IPR053850">
    <property type="entry name" value="Glyco_hydro_123_N_2"/>
</dbReference>
<dbReference type="Pfam" id="PF13320">
    <property type="entry name" value="GH123_cat"/>
    <property type="match status" value="1"/>
</dbReference>
<accession>A0ABV9FDK4</accession>
<dbReference type="GO" id="GO:0016787">
    <property type="term" value="F:hydrolase activity"/>
    <property type="evidence" value="ECO:0007669"/>
    <property type="project" value="UniProtKB-KW"/>
</dbReference>
<keyword evidence="3" id="KW-0378">Hydrolase</keyword>
<keyword evidence="1" id="KW-0732">Signal</keyword>
<dbReference type="InterPro" id="IPR025150">
    <property type="entry name" value="GH123_cat"/>
</dbReference>
<dbReference type="PROSITE" id="PS50022">
    <property type="entry name" value="FA58C_3"/>
    <property type="match status" value="1"/>
</dbReference>
<name>A0ABV9FDK4_9BACL</name>
<dbReference type="Pfam" id="PF22680">
    <property type="entry name" value="Glyco_hydro_123_N_2"/>
    <property type="match status" value="1"/>
</dbReference>
<evidence type="ECO:0000313" key="3">
    <source>
        <dbReference type="EMBL" id="MFC4599946.1"/>
    </source>
</evidence>
<feature type="domain" description="F5/8 type C" evidence="2">
    <location>
        <begin position="482"/>
        <end position="643"/>
    </location>
</feature>
<evidence type="ECO:0000313" key="4">
    <source>
        <dbReference type="Proteomes" id="UP001596028"/>
    </source>
</evidence>
<feature type="signal peptide" evidence="1">
    <location>
        <begin position="1"/>
        <end position="27"/>
    </location>
</feature>
<dbReference type="Pfam" id="PF00754">
    <property type="entry name" value="F5_F8_type_C"/>
    <property type="match status" value="1"/>
</dbReference>
<keyword evidence="4" id="KW-1185">Reference proteome</keyword>
<organism evidence="3 4">
    <name type="scientific">Cohnella hongkongensis</name>
    <dbReference type="NCBI Taxonomy" id="178337"/>
    <lineage>
        <taxon>Bacteria</taxon>
        <taxon>Bacillati</taxon>
        <taxon>Bacillota</taxon>
        <taxon>Bacilli</taxon>
        <taxon>Bacillales</taxon>
        <taxon>Paenibacillaceae</taxon>
        <taxon>Cohnella</taxon>
    </lineage>
</organism>
<reference evidence="4" key="1">
    <citation type="journal article" date="2019" name="Int. J. Syst. Evol. Microbiol.">
        <title>The Global Catalogue of Microorganisms (GCM) 10K type strain sequencing project: providing services to taxonomists for standard genome sequencing and annotation.</title>
        <authorList>
            <consortium name="The Broad Institute Genomics Platform"/>
            <consortium name="The Broad Institute Genome Sequencing Center for Infectious Disease"/>
            <person name="Wu L."/>
            <person name="Ma J."/>
        </authorList>
    </citation>
    <scope>NUCLEOTIDE SEQUENCE [LARGE SCALE GENOMIC DNA]</scope>
    <source>
        <strain evidence="4">CCUG 49571</strain>
    </source>
</reference>
<dbReference type="InterPro" id="IPR008979">
    <property type="entry name" value="Galactose-bd-like_sf"/>
</dbReference>
<dbReference type="InterPro" id="IPR000421">
    <property type="entry name" value="FA58C"/>
</dbReference>